<evidence type="ECO:0000256" key="1">
    <source>
        <dbReference type="SAM" id="MobiDB-lite"/>
    </source>
</evidence>
<protein>
    <submittedName>
        <fullName evidence="2">Uncharacterized protein</fullName>
    </submittedName>
</protein>
<reference evidence="2" key="1">
    <citation type="submission" date="2018-02" db="EMBL/GenBank/DDBJ databases">
        <title>Rhizophora mucronata_Transcriptome.</title>
        <authorList>
            <person name="Meera S.P."/>
            <person name="Sreeshan A."/>
            <person name="Augustine A."/>
        </authorList>
    </citation>
    <scope>NUCLEOTIDE SEQUENCE</scope>
    <source>
        <tissue evidence="2">Leaf</tissue>
    </source>
</reference>
<organism evidence="2">
    <name type="scientific">Rhizophora mucronata</name>
    <name type="common">Asiatic mangrove</name>
    <dbReference type="NCBI Taxonomy" id="61149"/>
    <lineage>
        <taxon>Eukaryota</taxon>
        <taxon>Viridiplantae</taxon>
        <taxon>Streptophyta</taxon>
        <taxon>Embryophyta</taxon>
        <taxon>Tracheophyta</taxon>
        <taxon>Spermatophyta</taxon>
        <taxon>Magnoliopsida</taxon>
        <taxon>eudicotyledons</taxon>
        <taxon>Gunneridae</taxon>
        <taxon>Pentapetalae</taxon>
        <taxon>rosids</taxon>
        <taxon>fabids</taxon>
        <taxon>Malpighiales</taxon>
        <taxon>Rhizophoraceae</taxon>
        <taxon>Rhizophora</taxon>
    </lineage>
</organism>
<name>A0A2P2PBR7_RHIMU</name>
<dbReference type="AlphaFoldDB" id="A0A2P2PBR7"/>
<dbReference type="EMBL" id="GGEC01071629">
    <property type="protein sequence ID" value="MBX52113.1"/>
    <property type="molecule type" value="Transcribed_RNA"/>
</dbReference>
<feature type="region of interest" description="Disordered" evidence="1">
    <location>
        <begin position="1"/>
        <end position="27"/>
    </location>
</feature>
<accession>A0A2P2PBR7</accession>
<proteinExistence type="predicted"/>
<sequence>MKPKNSELLTHHIQLSTPKQSNIYPGK</sequence>
<feature type="compositionally biased region" description="Polar residues" evidence="1">
    <location>
        <begin position="13"/>
        <end position="27"/>
    </location>
</feature>
<evidence type="ECO:0000313" key="2">
    <source>
        <dbReference type="EMBL" id="MBX52113.1"/>
    </source>
</evidence>